<dbReference type="Pfam" id="PF14659">
    <property type="entry name" value="Phage_int_SAM_3"/>
    <property type="match status" value="1"/>
</dbReference>
<dbReference type="Gene3D" id="1.10.150.130">
    <property type="match status" value="1"/>
</dbReference>
<dbReference type="Gene3D" id="1.10.443.10">
    <property type="entry name" value="Intergrase catalytic core"/>
    <property type="match status" value="1"/>
</dbReference>
<evidence type="ECO:0000259" key="7">
    <source>
        <dbReference type="PROSITE" id="PS51900"/>
    </source>
</evidence>
<keyword evidence="3 5" id="KW-0238">DNA-binding</keyword>
<evidence type="ECO:0000259" key="6">
    <source>
        <dbReference type="PROSITE" id="PS51898"/>
    </source>
</evidence>
<organism evidence="8">
    <name type="scientific">Microbacterium sp. LWS13-1.2</name>
    <dbReference type="NCBI Taxonomy" id="3135264"/>
    <lineage>
        <taxon>Bacteria</taxon>
        <taxon>Bacillati</taxon>
        <taxon>Actinomycetota</taxon>
        <taxon>Actinomycetes</taxon>
        <taxon>Micrococcales</taxon>
        <taxon>Microbacteriaceae</taxon>
        <taxon>Microbacterium</taxon>
    </lineage>
</organism>
<dbReference type="Pfam" id="PF14657">
    <property type="entry name" value="Arm-DNA-bind_4"/>
    <property type="match status" value="1"/>
</dbReference>
<dbReference type="InterPro" id="IPR050090">
    <property type="entry name" value="Tyrosine_recombinase_XerCD"/>
</dbReference>
<evidence type="ECO:0000313" key="8">
    <source>
        <dbReference type="EMBL" id="WZO32556.1"/>
    </source>
</evidence>
<dbReference type="SUPFAM" id="SSF56349">
    <property type="entry name" value="DNA breaking-rejoining enzymes"/>
    <property type="match status" value="1"/>
</dbReference>
<comment type="similarity">
    <text evidence="1">Belongs to the 'phage' integrase family.</text>
</comment>
<sequence length="389" mass="43404">MGSIAAYQAAAGRRYRVRWRDDTTHRQVEKRGFKTKRDAELFLARTEVARSDGSYTNPAAAKATVRELGTEWLRNKQHSLKASSYSSLETAWRVYVLPRWSDTRIGDIRASQVEQWIRELSEGTATTSRTKSSGVAGSPRSATVVYRALGVLAGILDTAVRDGRIPRNVARGAQNLPTKRSEKPRRYLTHEEVVRLAEAASTPTYRTLILVLAYCGLRWSEAIGMHVRDINFERDRIQVNRAAVEVEGRIVVGAPKNWERRIVPFPEFLETPLRELCDGKGPDDLVFADPEGNHLRRAKTSLGTTSWFSTALERSGMERLTPHDLRHTAASLAISSGANVKAVQRMLGHKSAAMTLDTYADLFEDDLADVAARMNQGGLDADVTRLWSV</sequence>
<dbReference type="GO" id="GO:0006310">
    <property type="term" value="P:DNA recombination"/>
    <property type="evidence" value="ECO:0007669"/>
    <property type="project" value="UniProtKB-KW"/>
</dbReference>
<dbReference type="EMBL" id="CP151632">
    <property type="protein sequence ID" value="WZO32556.1"/>
    <property type="molecule type" value="Genomic_DNA"/>
</dbReference>
<dbReference type="InterPro" id="IPR011010">
    <property type="entry name" value="DNA_brk_join_enz"/>
</dbReference>
<gene>
    <name evidence="8" type="ORF">MRBLWS13_000150</name>
</gene>
<dbReference type="InterPro" id="IPR002104">
    <property type="entry name" value="Integrase_catalytic"/>
</dbReference>
<keyword evidence="2" id="KW-0229">DNA integration</keyword>
<dbReference type="AlphaFoldDB" id="A0AAU6S6M4"/>
<proteinExistence type="inferred from homology"/>
<dbReference type="InterPro" id="IPR028259">
    <property type="entry name" value="AP2-like_int_N"/>
</dbReference>
<dbReference type="GO" id="GO:0003677">
    <property type="term" value="F:DNA binding"/>
    <property type="evidence" value="ECO:0007669"/>
    <property type="project" value="UniProtKB-UniRule"/>
</dbReference>
<dbReference type="InterPro" id="IPR013762">
    <property type="entry name" value="Integrase-like_cat_sf"/>
</dbReference>
<dbReference type="InterPro" id="IPR004107">
    <property type="entry name" value="Integrase_SAM-like_N"/>
</dbReference>
<dbReference type="InterPro" id="IPR010998">
    <property type="entry name" value="Integrase_recombinase_N"/>
</dbReference>
<accession>A0AAU6S6M4</accession>
<keyword evidence="4" id="KW-0233">DNA recombination</keyword>
<feature type="domain" description="Tyr recombinase" evidence="6">
    <location>
        <begin position="183"/>
        <end position="372"/>
    </location>
</feature>
<protein>
    <submittedName>
        <fullName evidence="8">Site-specific integrase</fullName>
    </submittedName>
</protein>
<dbReference type="GO" id="GO:0015074">
    <property type="term" value="P:DNA integration"/>
    <property type="evidence" value="ECO:0007669"/>
    <property type="project" value="UniProtKB-KW"/>
</dbReference>
<evidence type="ECO:0000256" key="3">
    <source>
        <dbReference type="ARBA" id="ARBA00023125"/>
    </source>
</evidence>
<dbReference type="PANTHER" id="PTHR30349">
    <property type="entry name" value="PHAGE INTEGRASE-RELATED"/>
    <property type="match status" value="1"/>
</dbReference>
<dbReference type="PROSITE" id="PS51898">
    <property type="entry name" value="TYR_RECOMBINASE"/>
    <property type="match status" value="1"/>
</dbReference>
<evidence type="ECO:0000256" key="5">
    <source>
        <dbReference type="PROSITE-ProRule" id="PRU01248"/>
    </source>
</evidence>
<dbReference type="CDD" id="cd01189">
    <property type="entry name" value="INT_ICEBs1_C_like"/>
    <property type="match status" value="1"/>
</dbReference>
<dbReference type="PROSITE" id="PS51900">
    <property type="entry name" value="CB"/>
    <property type="match status" value="1"/>
</dbReference>
<evidence type="ECO:0000256" key="2">
    <source>
        <dbReference type="ARBA" id="ARBA00022908"/>
    </source>
</evidence>
<dbReference type="InterPro" id="IPR044068">
    <property type="entry name" value="CB"/>
</dbReference>
<dbReference type="Pfam" id="PF00589">
    <property type="entry name" value="Phage_integrase"/>
    <property type="match status" value="1"/>
</dbReference>
<reference evidence="8" key="1">
    <citation type="submission" date="2024-04" db="EMBL/GenBank/DDBJ databases">
        <authorList>
            <person name="Roder T."/>
            <person name="Oberhansli S."/>
            <person name="Kreuzer M."/>
        </authorList>
    </citation>
    <scope>NUCLEOTIDE SEQUENCE</scope>
    <source>
        <strain evidence="8">LWS13-1.2</strain>
    </source>
</reference>
<dbReference type="PANTHER" id="PTHR30349:SF64">
    <property type="entry name" value="PROPHAGE INTEGRASE INTD-RELATED"/>
    <property type="match status" value="1"/>
</dbReference>
<evidence type="ECO:0000256" key="4">
    <source>
        <dbReference type="ARBA" id="ARBA00023172"/>
    </source>
</evidence>
<feature type="domain" description="Core-binding (CB)" evidence="7">
    <location>
        <begin position="63"/>
        <end position="160"/>
    </location>
</feature>
<name>A0AAU6S6M4_9MICO</name>
<evidence type="ECO:0000256" key="1">
    <source>
        <dbReference type="ARBA" id="ARBA00008857"/>
    </source>
</evidence>